<dbReference type="SUPFAM" id="SSF46785">
    <property type="entry name" value="Winged helix' DNA-binding domain"/>
    <property type="match status" value="1"/>
</dbReference>
<keyword evidence="2" id="KW-0238">DNA-binding</keyword>
<keyword evidence="6" id="KW-1185">Reference proteome</keyword>
<evidence type="ECO:0000256" key="2">
    <source>
        <dbReference type="ARBA" id="ARBA00023125"/>
    </source>
</evidence>
<comment type="caution">
    <text evidence="5">The sequence shown here is derived from an EMBL/GenBank/DDBJ whole genome shotgun (WGS) entry which is preliminary data.</text>
</comment>
<dbReference type="AlphaFoldDB" id="A0AAP2E2B4"/>
<dbReference type="EMBL" id="JAHESE010000026">
    <property type="protein sequence ID" value="MBT1710769.1"/>
    <property type="molecule type" value="Genomic_DNA"/>
</dbReference>
<name>A0AAP2E2B4_9BACT</name>
<evidence type="ECO:0000256" key="3">
    <source>
        <dbReference type="ARBA" id="ARBA00023163"/>
    </source>
</evidence>
<proteinExistence type="predicted"/>
<dbReference type="Proteomes" id="UP001319080">
    <property type="component" value="Unassembled WGS sequence"/>
</dbReference>
<accession>A0AAP2E2B4</accession>
<organism evidence="5 6">
    <name type="scientific">Dawidia cretensis</name>
    <dbReference type="NCBI Taxonomy" id="2782350"/>
    <lineage>
        <taxon>Bacteria</taxon>
        <taxon>Pseudomonadati</taxon>
        <taxon>Bacteroidota</taxon>
        <taxon>Cytophagia</taxon>
        <taxon>Cytophagales</taxon>
        <taxon>Chryseotaleaceae</taxon>
        <taxon>Dawidia</taxon>
    </lineage>
</organism>
<dbReference type="PROSITE" id="PS51118">
    <property type="entry name" value="HTH_HXLR"/>
    <property type="match status" value="1"/>
</dbReference>
<dbReference type="InterPro" id="IPR036390">
    <property type="entry name" value="WH_DNA-bd_sf"/>
</dbReference>
<dbReference type="GO" id="GO:0003677">
    <property type="term" value="F:DNA binding"/>
    <property type="evidence" value="ECO:0007669"/>
    <property type="project" value="UniProtKB-KW"/>
</dbReference>
<feature type="domain" description="HTH hxlR-type" evidence="4">
    <location>
        <begin position="14"/>
        <end position="113"/>
    </location>
</feature>
<dbReference type="Gene3D" id="1.10.10.10">
    <property type="entry name" value="Winged helix-like DNA-binding domain superfamily/Winged helix DNA-binding domain"/>
    <property type="match status" value="1"/>
</dbReference>
<keyword evidence="3" id="KW-0804">Transcription</keyword>
<dbReference type="InterPro" id="IPR002577">
    <property type="entry name" value="HTH_HxlR"/>
</dbReference>
<evidence type="ECO:0000256" key="1">
    <source>
        <dbReference type="ARBA" id="ARBA00023015"/>
    </source>
</evidence>
<gene>
    <name evidence="5" type="ORF">KK062_21185</name>
</gene>
<sequence length="133" mass="15589">MKNKSVVAEATQMCAVDYAFKRIGGKYKARILWYLNMKKVLRYGELTRTLPDITTKMLTQTLRELEDDNLIVRKMYYEVPPKVEYSLTETAHELIPFIAHLHNWGKKQIEKESLTNRIHPDERALAVCQTECD</sequence>
<evidence type="ECO:0000313" key="5">
    <source>
        <dbReference type="EMBL" id="MBT1710769.1"/>
    </source>
</evidence>
<reference evidence="5 6" key="1">
    <citation type="submission" date="2021-05" db="EMBL/GenBank/DDBJ databases">
        <title>A Polyphasic approach of four new species of the genus Ohtaekwangia: Ohtaekwangia histidinii sp. nov., Ohtaekwangia cretensis sp. nov., Ohtaekwangia indiensis sp. nov., Ohtaekwangia reichenbachii sp. nov. from diverse environment.</title>
        <authorList>
            <person name="Octaviana S."/>
        </authorList>
    </citation>
    <scope>NUCLEOTIDE SEQUENCE [LARGE SCALE GENOMIC DNA]</scope>
    <source>
        <strain evidence="5 6">PWU5</strain>
    </source>
</reference>
<protein>
    <submittedName>
        <fullName evidence="5">Helix-turn-helix transcriptional regulator</fullName>
    </submittedName>
</protein>
<dbReference type="PANTHER" id="PTHR33204">
    <property type="entry name" value="TRANSCRIPTIONAL REGULATOR, MARR FAMILY"/>
    <property type="match status" value="1"/>
</dbReference>
<dbReference type="InterPro" id="IPR036388">
    <property type="entry name" value="WH-like_DNA-bd_sf"/>
</dbReference>
<dbReference type="Pfam" id="PF01638">
    <property type="entry name" value="HxlR"/>
    <property type="match status" value="1"/>
</dbReference>
<keyword evidence="1" id="KW-0805">Transcription regulation</keyword>
<evidence type="ECO:0000313" key="6">
    <source>
        <dbReference type="Proteomes" id="UP001319080"/>
    </source>
</evidence>
<evidence type="ECO:0000259" key="4">
    <source>
        <dbReference type="PROSITE" id="PS51118"/>
    </source>
</evidence>
<dbReference type="PANTHER" id="PTHR33204:SF29">
    <property type="entry name" value="TRANSCRIPTIONAL REGULATOR"/>
    <property type="match status" value="1"/>
</dbReference>